<accession>A0A239WZE2</accession>
<organism evidence="2 3">
    <name type="scientific">Streptococcus acidominimus</name>
    <dbReference type="NCBI Taxonomy" id="1326"/>
    <lineage>
        <taxon>Bacteria</taxon>
        <taxon>Bacillati</taxon>
        <taxon>Bacillota</taxon>
        <taxon>Bacilli</taxon>
        <taxon>Lactobacillales</taxon>
        <taxon>Streptococcaceae</taxon>
        <taxon>Streptococcus</taxon>
    </lineage>
</organism>
<reference evidence="2 3" key="1">
    <citation type="submission" date="2017-06" db="EMBL/GenBank/DDBJ databases">
        <authorList>
            <consortium name="Pathogen Informatics"/>
        </authorList>
    </citation>
    <scope>NUCLEOTIDE SEQUENCE [LARGE SCALE GENOMIC DNA]</scope>
    <source>
        <strain evidence="2 3">NCTC11291</strain>
    </source>
</reference>
<dbReference type="OrthoDB" id="3183957at2"/>
<feature type="transmembrane region" description="Helical" evidence="1">
    <location>
        <begin position="45"/>
        <end position="68"/>
    </location>
</feature>
<dbReference type="InterPro" id="IPR036259">
    <property type="entry name" value="MFS_trans_sf"/>
</dbReference>
<keyword evidence="1" id="KW-0472">Membrane</keyword>
<dbReference type="KEGG" id="saco:SAME_00935"/>
<evidence type="ECO:0000313" key="3">
    <source>
        <dbReference type="Proteomes" id="UP000215144"/>
    </source>
</evidence>
<dbReference type="SUPFAM" id="SSF103473">
    <property type="entry name" value="MFS general substrate transporter"/>
    <property type="match status" value="1"/>
</dbReference>
<dbReference type="AlphaFoldDB" id="A0A239WZE2"/>
<sequence length="168" mass="19878">MTDKEKAKLESLRQENAIKNMYYTRYFLIRYVVTFFFFINLYWLLMLYLSASFSVMVIPITLIGFSIYAMWEQSRMYTKTQKKAKVTSLLFKVQILTNGLLSILILLGKGNYLFPFFSETTNTQLFLIAMLLLGILLALWMLSKLHRIDKKADKQYRRIENYLATVKS</sequence>
<dbReference type="RefSeq" id="WP_017769054.1">
    <property type="nucleotide sequence ID" value="NZ_LT906454.1"/>
</dbReference>
<dbReference type="Proteomes" id="UP000215144">
    <property type="component" value="Chromosome 1"/>
</dbReference>
<name>A0A239WZE2_STRAI</name>
<protein>
    <submittedName>
        <fullName evidence="2">Membrane protein</fullName>
    </submittedName>
</protein>
<dbReference type="EMBL" id="LT906454">
    <property type="protein sequence ID" value="SNV39178.1"/>
    <property type="molecule type" value="Genomic_DNA"/>
</dbReference>
<evidence type="ECO:0000313" key="2">
    <source>
        <dbReference type="EMBL" id="SNV39178.1"/>
    </source>
</evidence>
<feature type="transmembrane region" description="Helical" evidence="1">
    <location>
        <begin position="21"/>
        <end position="39"/>
    </location>
</feature>
<feature type="transmembrane region" description="Helical" evidence="1">
    <location>
        <begin position="123"/>
        <end position="142"/>
    </location>
</feature>
<keyword evidence="1" id="KW-1133">Transmembrane helix</keyword>
<feature type="transmembrane region" description="Helical" evidence="1">
    <location>
        <begin position="89"/>
        <end position="108"/>
    </location>
</feature>
<evidence type="ECO:0000256" key="1">
    <source>
        <dbReference type="SAM" id="Phobius"/>
    </source>
</evidence>
<gene>
    <name evidence="2" type="ORF">SAMEA4504048_00935</name>
</gene>
<keyword evidence="1" id="KW-0812">Transmembrane</keyword>
<proteinExistence type="predicted"/>